<dbReference type="EMBL" id="BGZK01000026">
    <property type="protein sequence ID" value="GBP07397.1"/>
    <property type="molecule type" value="Genomic_DNA"/>
</dbReference>
<dbReference type="AlphaFoldDB" id="A0A4C1T1N3"/>
<comment type="caution">
    <text evidence="1">The sequence shown here is derived from an EMBL/GenBank/DDBJ whole genome shotgun (WGS) entry which is preliminary data.</text>
</comment>
<evidence type="ECO:0000313" key="1">
    <source>
        <dbReference type="EMBL" id="GBP07397.1"/>
    </source>
</evidence>
<name>A0A4C1T1N3_EUMVA</name>
<organism evidence="1 2">
    <name type="scientific">Eumeta variegata</name>
    <name type="common">Bagworm moth</name>
    <name type="synonym">Eumeta japonica</name>
    <dbReference type="NCBI Taxonomy" id="151549"/>
    <lineage>
        <taxon>Eukaryota</taxon>
        <taxon>Metazoa</taxon>
        <taxon>Ecdysozoa</taxon>
        <taxon>Arthropoda</taxon>
        <taxon>Hexapoda</taxon>
        <taxon>Insecta</taxon>
        <taxon>Pterygota</taxon>
        <taxon>Neoptera</taxon>
        <taxon>Endopterygota</taxon>
        <taxon>Lepidoptera</taxon>
        <taxon>Glossata</taxon>
        <taxon>Ditrysia</taxon>
        <taxon>Tineoidea</taxon>
        <taxon>Psychidae</taxon>
        <taxon>Oiketicinae</taxon>
        <taxon>Eumeta</taxon>
    </lineage>
</organism>
<gene>
    <name evidence="1" type="ORF">EVAR_4771_1</name>
</gene>
<sequence length="71" mass="7743">MRRAPAAQWQLANVWRQAAAVRAKERSGAAVNIAVTNWIRSPLVGALYFYGAPDPAAPHAPPSLHLNVERN</sequence>
<protein>
    <submittedName>
        <fullName evidence="1">Uncharacterized protein</fullName>
    </submittedName>
</protein>
<reference evidence="1 2" key="1">
    <citation type="journal article" date="2019" name="Commun. Biol.">
        <title>The bagworm genome reveals a unique fibroin gene that provides high tensile strength.</title>
        <authorList>
            <person name="Kono N."/>
            <person name="Nakamura H."/>
            <person name="Ohtoshi R."/>
            <person name="Tomita M."/>
            <person name="Numata K."/>
            <person name="Arakawa K."/>
        </authorList>
    </citation>
    <scope>NUCLEOTIDE SEQUENCE [LARGE SCALE GENOMIC DNA]</scope>
</reference>
<evidence type="ECO:0000313" key="2">
    <source>
        <dbReference type="Proteomes" id="UP000299102"/>
    </source>
</evidence>
<accession>A0A4C1T1N3</accession>
<dbReference type="Proteomes" id="UP000299102">
    <property type="component" value="Unassembled WGS sequence"/>
</dbReference>
<proteinExistence type="predicted"/>
<keyword evidence="2" id="KW-1185">Reference proteome</keyword>